<gene>
    <name evidence="1" type="ORF">SAMN05444001_108109</name>
</gene>
<comment type="caution">
    <text evidence="1">The sequence shown here is derived from an EMBL/GenBank/DDBJ whole genome shotgun (WGS) entry which is preliminary data.</text>
</comment>
<keyword evidence="2" id="KW-1185">Reference proteome</keyword>
<accession>A0A8G2F4B6</accession>
<evidence type="ECO:0000313" key="2">
    <source>
        <dbReference type="Proteomes" id="UP000236725"/>
    </source>
</evidence>
<protein>
    <submittedName>
        <fullName evidence="1">Uncharacterized protein</fullName>
    </submittedName>
</protein>
<dbReference type="Proteomes" id="UP000236725">
    <property type="component" value="Unassembled WGS sequence"/>
</dbReference>
<organism evidence="1 2">
    <name type="scientific">Parabacteroides chinchillae</name>
    <dbReference type="NCBI Taxonomy" id="871327"/>
    <lineage>
        <taxon>Bacteria</taxon>
        <taxon>Pseudomonadati</taxon>
        <taxon>Bacteroidota</taxon>
        <taxon>Bacteroidia</taxon>
        <taxon>Bacteroidales</taxon>
        <taxon>Tannerellaceae</taxon>
        <taxon>Parabacteroides</taxon>
    </lineage>
</organism>
<reference evidence="1 2" key="1">
    <citation type="submission" date="2016-10" db="EMBL/GenBank/DDBJ databases">
        <authorList>
            <person name="Varghese N."/>
            <person name="Submissions S."/>
        </authorList>
    </citation>
    <scope>NUCLEOTIDE SEQUENCE [LARGE SCALE GENOMIC DNA]</scope>
    <source>
        <strain evidence="1 2">DSM 29073</strain>
    </source>
</reference>
<name>A0A8G2F4B6_9BACT</name>
<evidence type="ECO:0000313" key="1">
    <source>
        <dbReference type="EMBL" id="SEF86157.1"/>
    </source>
</evidence>
<dbReference type="AlphaFoldDB" id="A0A8G2F4B6"/>
<proteinExistence type="predicted"/>
<dbReference type="RefSeq" id="WP_103983306.1">
    <property type="nucleotide sequence ID" value="NZ_FNVS01000008.1"/>
</dbReference>
<dbReference type="EMBL" id="FNVS01000008">
    <property type="protein sequence ID" value="SEF86157.1"/>
    <property type="molecule type" value="Genomic_DNA"/>
</dbReference>
<sequence>MTEIKKTRSVGLKKILTGAVNPAGGMPEALAALGKTFKGTASFNTENDQTQDFYSEEVPTAPEESVPTEAGLKQLKWNLMEWDNQALITVFGGATKQVDVIVDGKTYSVEKYVAPRDTVTIEQAVRAISRYNVVIDIPRAQITARFVWNLTQTEIAQIEITAKAMAPNGEDDGPYEIYKLGEPKPAA</sequence>